<feature type="compositionally biased region" description="Pro residues" evidence="4">
    <location>
        <begin position="563"/>
        <end position="589"/>
    </location>
</feature>
<evidence type="ECO:0000313" key="9">
    <source>
        <dbReference type="Proteomes" id="UP000225320"/>
    </source>
</evidence>
<evidence type="ECO:0000259" key="6">
    <source>
        <dbReference type="Pfam" id="PF08341"/>
    </source>
</evidence>
<evidence type="ECO:0000256" key="3">
    <source>
        <dbReference type="ARBA" id="ARBA00022729"/>
    </source>
</evidence>
<keyword evidence="2" id="KW-0964">Secreted</keyword>
<proteinExistence type="inferred from homology"/>
<dbReference type="NCBIfam" id="TIGR01167">
    <property type="entry name" value="LPXTG_anchor"/>
    <property type="match status" value="1"/>
</dbReference>
<dbReference type="Gene3D" id="2.60.40.10">
    <property type="entry name" value="Immunoglobulins"/>
    <property type="match status" value="3"/>
</dbReference>
<dbReference type="InterPro" id="IPR041033">
    <property type="entry name" value="SpaA_PFL_dom_1"/>
</dbReference>
<keyword evidence="5" id="KW-0812">Transmembrane</keyword>
<sequence length="665" mass="74380">MVLKRSYQTLLLFTSVLLFVMSFLIPLNQASAEVINRERYQMDWAYSPQYGKDVRTELLKNASGQIAYCLVYGLKSPNGEDLPEAGKTDDVSYRVLMNGYPQKTPESLGVSNWQEAHYATQLALWNALSQISIDELQFKNAAVQKAAKNIIHAANQSQDTQDVWMNVIPTDKQEAQLNGEYFETTTYNVQTNAKKGTFQVQMNNAPQGTRIVTEQGEVKETFQLGEKFRIQVPKSSKSSELSLKVVSNLTNVHAIVYKGTSTIQDATVLLERSTEQVSTDLQVFWKANGALKVMKEDENQKPLPGAVFEIANSNQQVMGTITADKNGIAEMGNLELGTYTVKEVKAPVGYVLDTTPKPFEVKEHNQTLTFEVKNDQVKGNVQLVKVDEDGKTKLEGAVFILADEKGKKISEHKTDKNGLIKIDNIPFGKYQFIEKTSPAGYVLVKDPIPFSITENGKTIELVAKNKKIKGSIEITKVDVADGNNKLQGAEFTIYNEQGQEVVKGKTNEQGIAKFEKLPAGKYTYKETFAPEGYLINEETFSFEIKTDGEIIKHVVADQKKEVPPTPETPQPEQPEQPKPQPEQPQPEKPQTPQVIEKPVPTPEKPQHIVKQPQPMKEQPKKVESHLPTTGGKAENPYWKWIGVTFVVLGSILAVYAFKKRKNQEV</sequence>
<feature type="transmembrane region" description="Helical" evidence="5">
    <location>
        <begin position="637"/>
        <end position="657"/>
    </location>
</feature>
<feature type="domain" description="SpaA-like prealbumin fold" evidence="7">
    <location>
        <begin position="470"/>
        <end position="557"/>
    </location>
</feature>
<dbReference type="InterPro" id="IPR013783">
    <property type="entry name" value="Ig-like_fold"/>
</dbReference>
<dbReference type="PANTHER" id="PTHR36108:SF13">
    <property type="entry name" value="COLOSSIN-B-RELATED"/>
    <property type="match status" value="1"/>
</dbReference>
<evidence type="ECO:0000256" key="5">
    <source>
        <dbReference type="SAM" id="Phobius"/>
    </source>
</evidence>
<dbReference type="EMBL" id="NVOI01000078">
    <property type="protein sequence ID" value="PGG88386.1"/>
    <property type="molecule type" value="Genomic_DNA"/>
</dbReference>
<protein>
    <submittedName>
        <fullName evidence="8">Adhesin</fullName>
    </submittedName>
</protein>
<dbReference type="InterPro" id="IPR013552">
    <property type="entry name" value="Thioester_dom"/>
</dbReference>
<evidence type="ECO:0000313" key="8">
    <source>
        <dbReference type="EMBL" id="PGG88386.1"/>
    </source>
</evidence>
<dbReference type="Pfam" id="PF17802">
    <property type="entry name" value="SpaA"/>
    <property type="match status" value="3"/>
</dbReference>
<organism evidence="8 9">
    <name type="scientific">Bacillus toyonensis</name>
    <dbReference type="NCBI Taxonomy" id="155322"/>
    <lineage>
        <taxon>Bacteria</taxon>
        <taxon>Bacillati</taxon>
        <taxon>Bacillota</taxon>
        <taxon>Bacilli</taxon>
        <taxon>Bacillales</taxon>
        <taxon>Bacillaceae</taxon>
        <taxon>Bacillus</taxon>
        <taxon>Bacillus cereus group</taxon>
    </lineage>
</organism>
<feature type="domain" description="SpaA-like prealbumin fold" evidence="7">
    <location>
        <begin position="379"/>
        <end position="467"/>
    </location>
</feature>
<keyword evidence="3" id="KW-0732">Signal</keyword>
<dbReference type="Pfam" id="PF08341">
    <property type="entry name" value="TED"/>
    <property type="match status" value="1"/>
</dbReference>
<comment type="similarity">
    <text evidence="1">Belongs to the serine-aspartate repeat-containing protein (SDr) family.</text>
</comment>
<keyword evidence="5" id="KW-0472">Membrane</keyword>
<dbReference type="Proteomes" id="UP000225320">
    <property type="component" value="Unassembled WGS sequence"/>
</dbReference>
<feature type="region of interest" description="Disordered" evidence="4">
    <location>
        <begin position="556"/>
        <end position="631"/>
    </location>
</feature>
<name>A0A2B7VVS8_9BACI</name>
<evidence type="ECO:0000256" key="2">
    <source>
        <dbReference type="ARBA" id="ARBA00022525"/>
    </source>
</evidence>
<dbReference type="SUPFAM" id="SSF49478">
    <property type="entry name" value="Cna protein B-type domain"/>
    <property type="match status" value="3"/>
</dbReference>
<accession>A0A2B7VVS8</accession>
<keyword evidence="5" id="KW-1133">Transmembrane helix</keyword>
<dbReference type="RefSeq" id="WP_098733777.1">
    <property type="nucleotide sequence ID" value="NZ_NVOI01000078.1"/>
</dbReference>
<evidence type="ECO:0000256" key="1">
    <source>
        <dbReference type="ARBA" id="ARBA00007257"/>
    </source>
</evidence>
<feature type="domain" description="SpaA-like prealbumin fold" evidence="7">
    <location>
        <begin position="290"/>
        <end position="375"/>
    </location>
</feature>
<evidence type="ECO:0000256" key="4">
    <source>
        <dbReference type="SAM" id="MobiDB-lite"/>
    </source>
</evidence>
<dbReference type="AlphaFoldDB" id="A0A2B7VVS8"/>
<feature type="domain" description="Thioester" evidence="6">
    <location>
        <begin position="66"/>
        <end position="156"/>
    </location>
</feature>
<evidence type="ECO:0000259" key="7">
    <source>
        <dbReference type="Pfam" id="PF17802"/>
    </source>
</evidence>
<gene>
    <name evidence="8" type="ORF">CON73_20130</name>
</gene>
<dbReference type="PANTHER" id="PTHR36108">
    <property type="entry name" value="COLOSSIN-B-RELATED"/>
    <property type="match status" value="1"/>
</dbReference>
<comment type="caution">
    <text evidence="8">The sequence shown here is derived from an EMBL/GenBank/DDBJ whole genome shotgun (WGS) entry which is preliminary data.</text>
</comment>
<reference evidence="8 9" key="1">
    <citation type="submission" date="2017-09" db="EMBL/GenBank/DDBJ databases">
        <title>Large-scale bioinformatics analysis of Bacillus genomes uncovers conserved roles of natural products in bacterial physiology.</title>
        <authorList>
            <consortium name="Agbiome Team Llc"/>
            <person name="Bleich R.M."/>
            <person name="Grubbs K.J."/>
            <person name="Santa Maria K.C."/>
            <person name="Allen S.E."/>
            <person name="Farag S."/>
            <person name="Shank E.A."/>
            <person name="Bowers A."/>
        </authorList>
    </citation>
    <scope>NUCLEOTIDE SEQUENCE [LARGE SCALE GENOMIC DNA]</scope>
    <source>
        <strain evidence="8 9">AFS094862</strain>
    </source>
</reference>